<dbReference type="AlphaFoldDB" id="A0A8H7YJJ7"/>
<accession>A0A8H7YJJ7</accession>
<sequence length="81" mass="9337">MISWVDFRRRSDVQVFMSNVAVVMVMVVDRAKKEKRKKKKHRDGSTATDIILHTHTHVRGILSPVIINELVAPNDFAILNR</sequence>
<reference evidence="1 2" key="1">
    <citation type="submission" date="2021-01" db="EMBL/GenBank/DDBJ databases">
        <title>Chromosome-level genome assembly of a human fungal pathogen reveals clustering of transcriptionally co-regulated genes.</title>
        <authorList>
            <person name="Voorhies M."/>
            <person name="Cohen S."/>
            <person name="Shea T.P."/>
            <person name="Petrus S."/>
            <person name="Munoz J.F."/>
            <person name="Poplawski S."/>
            <person name="Goldman W.E."/>
            <person name="Michael T."/>
            <person name="Cuomo C.A."/>
            <person name="Sil A."/>
            <person name="Beyhan S."/>
        </authorList>
    </citation>
    <scope>NUCLEOTIDE SEQUENCE [LARGE SCALE GENOMIC DNA]</scope>
    <source>
        <strain evidence="1 2">G184AR</strain>
    </source>
</reference>
<gene>
    <name evidence="1" type="ORF">I7I52_04896</name>
</gene>
<evidence type="ECO:0000313" key="1">
    <source>
        <dbReference type="EMBL" id="KAG5293545.1"/>
    </source>
</evidence>
<name>A0A8H7YJJ7_AJECA</name>
<organism evidence="1 2">
    <name type="scientific">Ajellomyces capsulatus</name>
    <name type="common">Darling's disease fungus</name>
    <name type="synonym">Histoplasma capsulatum</name>
    <dbReference type="NCBI Taxonomy" id="5037"/>
    <lineage>
        <taxon>Eukaryota</taxon>
        <taxon>Fungi</taxon>
        <taxon>Dikarya</taxon>
        <taxon>Ascomycota</taxon>
        <taxon>Pezizomycotina</taxon>
        <taxon>Eurotiomycetes</taxon>
        <taxon>Eurotiomycetidae</taxon>
        <taxon>Onygenales</taxon>
        <taxon>Ajellomycetaceae</taxon>
        <taxon>Histoplasma</taxon>
    </lineage>
</organism>
<dbReference type="EMBL" id="JAEVHI010000004">
    <property type="protein sequence ID" value="KAG5293545.1"/>
    <property type="molecule type" value="Genomic_DNA"/>
</dbReference>
<dbReference type="VEuPathDB" id="FungiDB:I7I52_04896"/>
<proteinExistence type="predicted"/>
<dbReference type="Proteomes" id="UP000670092">
    <property type="component" value="Unassembled WGS sequence"/>
</dbReference>
<protein>
    <submittedName>
        <fullName evidence="1">Uncharacterized protein</fullName>
    </submittedName>
</protein>
<comment type="caution">
    <text evidence="1">The sequence shown here is derived from an EMBL/GenBank/DDBJ whole genome shotgun (WGS) entry which is preliminary data.</text>
</comment>
<evidence type="ECO:0000313" key="2">
    <source>
        <dbReference type="Proteomes" id="UP000670092"/>
    </source>
</evidence>